<dbReference type="InterPro" id="IPR050052">
    <property type="entry name" value="ATP-dep_Clp_protease_ClpX"/>
</dbReference>
<evidence type="ECO:0000256" key="3">
    <source>
        <dbReference type="SAM" id="MobiDB-lite"/>
    </source>
</evidence>
<dbReference type="InterPro" id="IPR003959">
    <property type="entry name" value="ATPase_AAA_core"/>
</dbReference>
<evidence type="ECO:0000259" key="4">
    <source>
        <dbReference type="SMART" id="SM00382"/>
    </source>
</evidence>
<feature type="domain" description="Clp ATPase C-terminal" evidence="5">
    <location>
        <begin position="336"/>
        <end position="427"/>
    </location>
</feature>
<dbReference type="SUPFAM" id="SSF52540">
    <property type="entry name" value="P-loop containing nucleoside triphosphate hydrolases"/>
    <property type="match status" value="1"/>
</dbReference>
<keyword evidence="1" id="KW-0547">Nucleotide-binding</keyword>
<dbReference type="GO" id="GO:0016887">
    <property type="term" value="F:ATP hydrolysis activity"/>
    <property type="evidence" value="ECO:0007669"/>
    <property type="project" value="InterPro"/>
</dbReference>
<name>A0A2N9E2C3_FAGSY</name>
<dbReference type="SMART" id="SM00382">
    <property type="entry name" value="AAA"/>
    <property type="match status" value="1"/>
</dbReference>
<dbReference type="GO" id="GO:0051603">
    <property type="term" value="P:proteolysis involved in protein catabolic process"/>
    <property type="evidence" value="ECO:0007669"/>
    <property type="project" value="TreeGrafter"/>
</dbReference>
<keyword evidence="2" id="KW-0067">ATP-binding</keyword>
<dbReference type="GO" id="GO:0005524">
    <property type="term" value="F:ATP binding"/>
    <property type="evidence" value="ECO:0007669"/>
    <property type="project" value="UniProtKB-KW"/>
</dbReference>
<feature type="region of interest" description="Disordered" evidence="3">
    <location>
        <begin position="231"/>
        <end position="251"/>
    </location>
</feature>
<dbReference type="FunFam" id="1.10.8.60:FF:000002">
    <property type="entry name" value="ATP-dependent Clp protease ATP-binding subunit ClpX"/>
    <property type="match status" value="1"/>
</dbReference>
<organism evidence="6">
    <name type="scientific">Fagus sylvatica</name>
    <name type="common">Beechnut</name>
    <dbReference type="NCBI Taxonomy" id="28930"/>
    <lineage>
        <taxon>Eukaryota</taxon>
        <taxon>Viridiplantae</taxon>
        <taxon>Streptophyta</taxon>
        <taxon>Embryophyta</taxon>
        <taxon>Tracheophyta</taxon>
        <taxon>Spermatophyta</taxon>
        <taxon>Magnoliopsida</taxon>
        <taxon>eudicotyledons</taxon>
        <taxon>Gunneridae</taxon>
        <taxon>Pentapetalae</taxon>
        <taxon>rosids</taxon>
        <taxon>fabids</taxon>
        <taxon>Fagales</taxon>
        <taxon>Fagaceae</taxon>
        <taxon>Fagus</taxon>
    </lineage>
</organism>
<evidence type="ECO:0000256" key="1">
    <source>
        <dbReference type="ARBA" id="ARBA00022741"/>
    </source>
</evidence>
<proteinExistence type="predicted"/>
<dbReference type="PANTHER" id="PTHR48102">
    <property type="entry name" value="ATP-DEPENDENT CLP PROTEASE ATP-BINDING SUBUNIT CLPX-LIKE, MITOCHONDRIAL-RELATED"/>
    <property type="match status" value="1"/>
</dbReference>
<dbReference type="InterPro" id="IPR019489">
    <property type="entry name" value="Clp_ATPase_C"/>
</dbReference>
<evidence type="ECO:0000313" key="6">
    <source>
        <dbReference type="EMBL" id="SPC73056.1"/>
    </source>
</evidence>
<gene>
    <name evidence="6" type="ORF">FSB_LOCUS938</name>
</gene>
<dbReference type="Gene3D" id="3.40.50.300">
    <property type="entry name" value="P-loop containing nucleotide triphosphate hydrolases"/>
    <property type="match status" value="2"/>
</dbReference>
<accession>A0A2N9E2C3</accession>
<evidence type="ECO:0000259" key="5">
    <source>
        <dbReference type="SMART" id="SM01086"/>
    </source>
</evidence>
<dbReference type="InterPro" id="IPR027417">
    <property type="entry name" value="P-loop_NTPase"/>
</dbReference>
<dbReference type="Gene3D" id="1.10.8.60">
    <property type="match status" value="1"/>
</dbReference>
<feature type="domain" description="AAA+ ATPase" evidence="4">
    <location>
        <begin position="105"/>
        <end position="287"/>
    </location>
</feature>
<evidence type="ECO:0008006" key="7">
    <source>
        <dbReference type="Google" id="ProtNLM"/>
    </source>
</evidence>
<dbReference type="PANTHER" id="PTHR48102:SF7">
    <property type="entry name" value="ATP-DEPENDENT CLP PROTEASE ATP-BINDING SUBUNIT CLPX-LIKE, MITOCHONDRIAL"/>
    <property type="match status" value="1"/>
</dbReference>
<dbReference type="InterPro" id="IPR003593">
    <property type="entry name" value="AAA+_ATPase"/>
</dbReference>
<evidence type="ECO:0000256" key="2">
    <source>
        <dbReference type="ARBA" id="ARBA00022840"/>
    </source>
</evidence>
<dbReference type="EMBL" id="OIVN01000038">
    <property type="protein sequence ID" value="SPC73056.1"/>
    <property type="molecule type" value="Genomic_DNA"/>
</dbReference>
<dbReference type="Pfam" id="PF10431">
    <property type="entry name" value="ClpB_D2-small"/>
    <property type="match status" value="1"/>
</dbReference>
<dbReference type="Pfam" id="PF07724">
    <property type="entry name" value="AAA_2"/>
    <property type="match status" value="1"/>
</dbReference>
<reference evidence="6" key="1">
    <citation type="submission" date="2018-02" db="EMBL/GenBank/DDBJ databases">
        <authorList>
            <person name="Cohen D.B."/>
            <person name="Kent A.D."/>
        </authorList>
    </citation>
    <scope>NUCLEOTIDE SEQUENCE</scope>
</reference>
<sequence>MANPSVTHQEVSYSFNRYVATAGENPNNWNLGAAPESSALKHKSGISLDWTLEEQAILFHGSSNNGRERTWEKAVNSLVVVGSSNGVELGNDEAENEDSDSVELEKSNVLLMGPTGSGKTLLAKTLARVVNVPFAVADATTLTQASSLLDMAGYVGEDVESILNKLLVEAEFNVEAAQKGIVYIDEVDKITKKAESLNVGRDVSGEGVQQALLKMLEGTIVSVPDRGARKNPRGDLIQCPSHRQKEHSSAPGTDHAWRTWFYARHLPHEIAGNSLRQDSSIGFGAPVRANMRTGGSTNAEVTSSLLESVESSDLIAYGLIPEFVGRFPILVSLSALNEDQLVQVLTEPKNSLAKQYKKMFSMNNVKLHFTGNALRLIAKKAMAKNTGARGLRAILENILTEAMFEIPDIRVENDTINAVLVDEEAVGSVDAPGCGAKILHDDDAFNQLLHEKKSGDPMGVGVAESEFLEGELQVQSEAIRL</sequence>
<dbReference type="GO" id="GO:0005759">
    <property type="term" value="C:mitochondrial matrix"/>
    <property type="evidence" value="ECO:0007669"/>
    <property type="project" value="TreeGrafter"/>
</dbReference>
<dbReference type="AlphaFoldDB" id="A0A2N9E2C3"/>
<protein>
    <recommendedName>
        <fullName evidence="7">Clp ATPase C-terminal domain-containing protein</fullName>
    </recommendedName>
</protein>
<dbReference type="SMART" id="SM01086">
    <property type="entry name" value="ClpB_D2-small"/>
    <property type="match status" value="1"/>
</dbReference>